<dbReference type="AlphaFoldDB" id="A0A9P3G402"/>
<dbReference type="Pfam" id="PF12937">
    <property type="entry name" value="F-box-like"/>
    <property type="match status" value="1"/>
</dbReference>
<keyword evidence="3" id="KW-1185">Reference proteome</keyword>
<dbReference type="PROSITE" id="PS50181">
    <property type="entry name" value="FBOX"/>
    <property type="match status" value="1"/>
</dbReference>
<dbReference type="InterPro" id="IPR036047">
    <property type="entry name" value="F-box-like_dom_sf"/>
</dbReference>
<feature type="domain" description="F-box" evidence="1">
    <location>
        <begin position="6"/>
        <end position="51"/>
    </location>
</feature>
<evidence type="ECO:0000259" key="1">
    <source>
        <dbReference type="PROSITE" id="PS50181"/>
    </source>
</evidence>
<dbReference type="SUPFAM" id="SSF81383">
    <property type="entry name" value="F-box domain"/>
    <property type="match status" value="1"/>
</dbReference>
<reference evidence="2 3" key="1">
    <citation type="submission" date="2021-08" db="EMBL/GenBank/DDBJ databases">
        <title>Draft Genome Sequence of Phanerochaete sordida strain YK-624.</title>
        <authorList>
            <person name="Mori T."/>
            <person name="Dohra H."/>
            <person name="Suzuki T."/>
            <person name="Kawagishi H."/>
            <person name="Hirai H."/>
        </authorList>
    </citation>
    <scope>NUCLEOTIDE SEQUENCE [LARGE SCALE GENOMIC DNA]</scope>
    <source>
        <strain evidence="2 3">YK-624</strain>
    </source>
</reference>
<protein>
    <submittedName>
        <fullName evidence="2">F-box protein</fullName>
    </submittedName>
</protein>
<sequence length="438" mass="48630">MDNMSNPSRSSLPVELLHEILQLLDGATLKTCAQVSKTWLDISRTHLFRKLVHDVHLEEDGMVSQADGTPVILQDLLEYLEDTPAVRGYIQQLALRVPRQTPLVTWGANHERQLQLCRFETLINILARLPSLSSLVVDGIPFHTPESPADVRPVVDSPVVPSIKKLTLRSWWRNGSTSHADILLHLLSLFGEVQHLDLGAIHHLPRPASALLAVQIITRIRALTFGDVDALNAVHQLPNLWQLSSLAMPNIAPKEAAIAATLTHAARDSLRHLEIKLHEAIVPLLPGPHDLSYLDTLELASCTKLESLSVTVCMYKIASPPRPQLVGPSTQASFYEPAYAYLTRLLAALPPTLSTLTFNVNHNISADFTFSRDRSPAAAPMQTDWTTLDRVLTDRLANKGLQSIEFKGLEGGRLRVVERKHIIEALPKTWRSGKVRFS</sequence>
<name>A0A9P3G402_9APHY</name>
<dbReference type="EMBL" id="BPQB01000006">
    <property type="protein sequence ID" value="GJE87455.1"/>
    <property type="molecule type" value="Genomic_DNA"/>
</dbReference>
<organism evidence="2 3">
    <name type="scientific">Phanerochaete sordida</name>
    <dbReference type="NCBI Taxonomy" id="48140"/>
    <lineage>
        <taxon>Eukaryota</taxon>
        <taxon>Fungi</taxon>
        <taxon>Dikarya</taxon>
        <taxon>Basidiomycota</taxon>
        <taxon>Agaricomycotina</taxon>
        <taxon>Agaricomycetes</taxon>
        <taxon>Polyporales</taxon>
        <taxon>Phanerochaetaceae</taxon>
        <taxon>Phanerochaete</taxon>
    </lineage>
</organism>
<dbReference type="SMART" id="SM00256">
    <property type="entry name" value="FBOX"/>
    <property type="match status" value="1"/>
</dbReference>
<proteinExistence type="predicted"/>
<evidence type="ECO:0000313" key="3">
    <source>
        <dbReference type="Proteomes" id="UP000703269"/>
    </source>
</evidence>
<gene>
    <name evidence="2" type="ORF">PsYK624_035380</name>
</gene>
<evidence type="ECO:0000313" key="2">
    <source>
        <dbReference type="EMBL" id="GJE87455.1"/>
    </source>
</evidence>
<dbReference type="Proteomes" id="UP000703269">
    <property type="component" value="Unassembled WGS sequence"/>
</dbReference>
<comment type="caution">
    <text evidence="2">The sequence shown here is derived from an EMBL/GenBank/DDBJ whole genome shotgun (WGS) entry which is preliminary data.</text>
</comment>
<dbReference type="InterPro" id="IPR001810">
    <property type="entry name" value="F-box_dom"/>
</dbReference>
<accession>A0A9P3G402</accession>
<dbReference type="Gene3D" id="1.20.1280.50">
    <property type="match status" value="1"/>
</dbReference>